<dbReference type="HOGENOM" id="CLU_107144_0_1_0"/>
<dbReference type="PANTHER" id="PTHR33221">
    <property type="entry name" value="WINGED HELIX-TURN-HELIX TRANSCRIPTIONAL REGULATOR, RRF2 FAMILY"/>
    <property type="match status" value="1"/>
</dbReference>
<dbReference type="PANTHER" id="PTHR33221:SF5">
    <property type="entry name" value="HTH-TYPE TRANSCRIPTIONAL REGULATOR ISCR"/>
    <property type="match status" value="1"/>
</dbReference>
<dbReference type="RefSeq" id="WP_008522647.1">
    <property type="nucleotide sequence ID" value="NZ_CM001376.1"/>
</dbReference>
<dbReference type="InterPro" id="IPR036390">
    <property type="entry name" value="WH_DNA-bd_sf"/>
</dbReference>
<keyword evidence="1" id="KW-0238">DNA-binding</keyword>
<dbReference type="AlphaFoldDB" id="H0UJM1"/>
<keyword evidence="3" id="KW-1185">Reference proteome</keyword>
<dbReference type="InterPro" id="IPR030489">
    <property type="entry name" value="TR_Rrf2-type_CS"/>
</dbReference>
<proteinExistence type="predicted"/>
<evidence type="ECO:0000313" key="2">
    <source>
        <dbReference type="EMBL" id="EHM12889.1"/>
    </source>
</evidence>
<dbReference type="PROSITE" id="PS51197">
    <property type="entry name" value="HTH_RRF2_2"/>
    <property type="match status" value="1"/>
</dbReference>
<dbReference type="GO" id="GO:0005829">
    <property type="term" value="C:cytosol"/>
    <property type="evidence" value="ECO:0007669"/>
    <property type="project" value="TreeGrafter"/>
</dbReference>
<dbReference type="SUPFAM" id="SSF46785">
    <property type="entry name" value="Winged helix' DNA-binding domain"/>
    <property type="match status" value="1"/>
</dbReference>
<dbReference type="GO" id="GO:0003700">
    <property type="term" value="F:DNA-binding transcription factor activity"/>
    <property type="evidence" value="ECO:0007669"/>
    <property type="project" value="TreeGrafter"/>
</dbReference>
<dbReference type="NCBIfam" id="TIGR00738">
    <property type="entry name" value="rrf2_super"/>
    <property type="match status" value="1"/>
</dbReference>
<dbReference type="Pfam" id="PF02082">
    <property type="entry name" value="Rrf2"/>
    <property type="match status" value="1"/>
</dbReference>
<protein>
    <submittedName>
        <fullName evidence="2">Rrf2 family protein, putative transcriptional regulator</fullName>
    </submittedName>
</protein>
<dbReference type="PROSITE" id="PS01332">
    <property type="entry name" value="HTH_RRF2_1"/>
    <property type="match status" value="1"/>
</dbReference>
<dbReference type="GO" id="GO:0003677">
    <property type="term" value="F:DNA binding"/>
    <property type="evidence" value="ECO:0007669"/>
    <property type="project" value="UniProtKB-KW"/>
</dbReference>
<dbReference type="EMBL" id="CM001376">
    <property type="protein sequence ID" value="EHM12889.1"/>
    <property type="molecule type" value="Genomic_DNA"/>
</dbReference>
<organism evidence="2 3">
    <name type="scientific">Jonquetella anthropi DSM 22815</name>
    <dbReference type="NCBI Taxonomy" id="885272"/>
    <lineage>
        <taxon>Bacteria</taxon>
        <taxon>Thermotogati</taxon>
        <taxon>Synergistota</taxon>
        <taxon>Synergistia</taxon>
        <taxon>Synergistales</taxon>
        <taxon>Dethiosulfovibrionaceae</taxon>
        <taxon>Jonquetella</taxon>
    </lineage>
</organism>
<dbReference type="eggNOG" id="COG1959">
    <property type="taxonomic scope" value="Bacteria"/>
</dbReference>
<sequence length="146" mass="16237">MKVSTRAHYGLRAMVTIAQMEKSGIVPVSVMDIAQREELSDTYLEQLVSKLRRAGLLRSYRGANGGYELAKDPSEITILEIVQASGEKLEFPECAFNEKGCELARQRGSVCPSAFFWRKLSSAVLELSRSMTLEDLLSQSSKSLML</sequence>
<reference evidence="2 3" key="1">
    <citation type="submission" date="2011-11" db="EMBL/GenBank/DDBJ databases">
        <title>The Noncontiguous Finished genome of Jonquetella anthropi DSM 22815.</title>
        <authorList>
            <consortium name="US DOE Joint Genome Institute (JGI-PGF)"/>
            <person name="Lucas S."/>
            <person name="Copeland A."/>
            <person name="Lapidus A."/>
            <person name="Glavina del Rio T."/>
            <person name="Dalin E."/>
            <person name="Tice H."/>
            <person name="Bruce D."/>
            <person name="Goodwin L."/>
            <person name="Pitluck S."/>
            <person name="Peters L."/>
            <person name="Mikhailova N."/>
            <person name="Held B."/>
            <person name="Kyrpides N."/>
            <person name="Mavromatis K."/>
            <person name="Ivanova N."/>
            <person name="Markowitz V."/>
            <person name="Cheng J.-F."/>
            <person name="Hugenholtz P."/>
            <person name="Woyke T."/>
            <person name="Wu D."/>
            <person name="Gronow S."/>
            <person name="Wellnitz S."/>
            <person name="Brambilla E."/>
            <person name="Klenk H.-P."/>
            <person name="Eisen J.A."/>
        </authorList>
    </citation>
    <scope>NUCLEOTIDE SEQUENCE [LARGE SCALE GENOMIC DNA]</scope>
    <source>
        <strain evidence="2 3">DSM 22815</strain>
    </source>
</reference>
<dbReference type="InterPro" id="IPR036388">
    <property type="entry name" value="WH-like_DNA-bd_sf"/>
</dbReference>
<dbReference type="InterPro" id="IPR000944">
    <property type="entry name" value="Tscrpt_reg_Rrf2"/>
</dbReference>
<accession>H0UJM1</accession>
<dbReference type="Gene3D" id="1.10.10.10">
    <property type="entry name" value="Winged helix-like DNA-binding domain superfamily/Winged helix DNA-binding domain"/>
    <property type="match status" value="1"/>
</dbReference>
<dbReference type="STRING" id="885272.JonanDRAFT_0483"/>
<dbReference type="Proteomes" id="UP000003806">
    <property type="component" value="Chromosome"/>
</dbReference>
<evidence type="ECO:0000256" key="1">
    <source>
        <dbReference type="ARBA" id="ARBA00023125"/>
    </source>
</evidence>
<evidence type="ECO:0000313" key="3">
    <source>
        <dbReference type="Proteomes" id="UP000003806"/>
    </source>
</evidence>
<gene>
    <name evidence="2" type="ORF">JonanDRAFT_0483</name>
</gene>
<dbReference type="OrthoDB" id="9808360at2"/>
<name>H0UJM1_9BACT</name>